<name>X1DVT9_9ZZZZ</name>
<protein>
    <recommendedName>
        <fullName evidence="3">Tyr recombinase domain-containing protein</fullName>
    </recommendedName>
</protein>
<dbReference type="GO" id="GO:0015074">
    <property type="term" value="P:DNA integration"/>
    <property type="evidence" value="ECO:0007669"/>
    <property type="project" value="InterPro"/>
</dbReference>
<reference evidence="4" key="1">
    <citation type="journal article" date="2014" name="Front. Microbiol.">
        <title>High frequency of phylogenetically diverse reductive dehalogenase-homologous genes in deep subseafloor sedimentary metagenomes.</title>
        <authorList>
            <person name="Kawai M."/>
            <person name="Futagami T."/>
            <person name="Toyoda A."/>
            <person name="Takaki Y."/>
            <person name="Nishi S."/>
            <person name="Hori S."/>
            <person name="Arai W."/>
            <person name="Tsubouchi T."/>
            <person name="Morono Y."/>
            <person name="Uchiyama I."/>
            <person name="Ito T."/>
            <person name="Fujiyama A."/>
            <person name="Inagaki F."/>
            <person name="Takami H."/>
        </authorList>
    </citation>
    <scope>NUCLEOTIDE SEQUENCE</scope>
    <source>
        <strain evidence="4">Expedition CK06-06</strain>
    </source>
</reference>
<keyword evidence="2" id="KW-0233">DNA recombination</keyword>
<proteinExistence type="predicted"/>
<dbReference type="PANTHER" id="PTHR30349:SF41">
    <property type="entry name" value="INTEGRASE_RECOMBINASE PROTEIN MJ0367-RELATED"/>
    <property type="match status" value="1"/>
</dbReference>
<feature type="non-terminal residue" evidence="4">
    <location>
        <position position="1"/>
    </location>
</feature>
<dbReference type="GO" id="GO:0003677">
    <property type="term" value="F:DNA binding"/>
    <property type="evidence" value="ECO:0007669"/>
    <property type="project" value="UniProtKB-KW"/>
</dbReference>
<dbReference type="InterPro" id="IPR013762">
    <property type="entry name" value="Integrase-like_cat_sf"/>
</dbReference>
<accession>X1DVT9</accession>
<comment type="caution">
    <text evidence="4">The sequence shown here is derived from an EMBL/GenBank/DDBJ whole genome shotgun (WGS) entry which is preliminary data.</text>
</comment>
<evidence type="ECO:0000256" key="2">
    <source>
        <dbReference type="ARBA" id="ARBA00023172"/>
    </source>
</evidence>
<dbReference type="SUPFAM" id="SSF56349">
    <property type="entry name" value="DNA breaking-rejoining enzymes"/>
    <property type="match status" value="1"/>
</dbReference>
<gene>
    <name evidence="4" type="ORF">S03H2_07545</name>
</gene>
<dbReference type="Pfam" id="PF00589">
    <property type="entry name" value="Phage_integrase"/>
    <property type="match status" value="1"/>
</dbReference>
<organism evidence="4">
    <name type="scientific">marine sediment metagenome</name>
    <dbReference type="NCBI Taxonomy" id="412755"/>
    <lineage>
        <taxon>unclassified sequences</taxon>
        <taxon>metagenomes</taxon>
        <taxon>ecological metagenomes</taxon>
    </lineage>
</organism>
<dbReference type="PANTHER" id="PTHR30349">
    <property type="entry name" value="PHAGE INTEGRASE-RELATED"/>
    <property type="match status" value="1"/>
</dbReference>
<evidence type="ECO:0000313" key="4">
    <source>
        <dbReference type="EMBL" id="GAH24362.1"/>
    </source>
</evidence>
<feature type="domain" description="Tyr recombinase" evidence="3">
    <location>
        <begin position="1"/>
        <end position="128"/>
    </location>
</feature>
<dbReference type="GO" id="GO:0006310">
    <property type="term" value="P:DNA recombination"/>
    <property type="evidence" value="ECO:0007669"/>
    <property type="project" value="UniProtKB-KW"/>
</dbReference>
<dbReference type="AlphaFoldDB" id="X1DVT9"/>
<evidence type="ECO:0000259" key="3">
    <source>
        <dbReference type="PROSITE" id="PS51898"/>
    </source>
</evidence>
<dbReference type="InterPro" id="IPR011010">
    <property type="entry name" value="DNA_brk_join_enz"/>
</dbReference>
<sequence length="133" mass="14898">WYSGMRVSEVANVKAEDFDWDKGIVVVLGKGNKYRKALSGNGEVRQWFSEHDSFEISTHGIATILQKLGKETGIHCNPHSFRRGFCVHQVKSGLSTRVVQALGGWEQLTMVEHYSKSLTFDDALSIYHKVNGG</sequence>
<dbReference type="InterPro" id="IPR002104">
    <property type="entry name" value="Integrase_catalytic"/>
</dbReference>
<keyword evidence="1" id="KW-0238">DNA-binding</keyword>
<dbReference type="InterPro" id="IPR050090">
    <property type="entry name" value="Tyrosine_recombinase_XerCD"/>
</dbReference>
<dbReference type="EMBL" id="BARU01003498">
    <property type="protein sequence ID" value="GAH24362.1"/>
    <property type="molecule type" value="Genomic_DNA"/>
</dbReference>
<dbReference type="PROSITE" id="PS51898">
    <property type="entry name" value="TYR_RECOMBINASE"/>
    <property type="match status" value="1"/>
</dbReference>
<evidence type="ECO:0000256" key="1">
    <source>
        <dbReference type="ARBA" id="ARBA00023125"/>
    </source>
</evidence>
<dbReference type="CDD" id="cd00397">
    <property type="entry name" value="DNA_BRE_C"/>
    <property type="match status" value="1"/>
</dbReference>
<dbReference type="Gene3D" id="1.10.443.10">
    <property type="entry name" value="Intergrase catalytic core"/>
    <property type="match status" value="2"/>
</dbReference>